<feature type="domain" description="RNA polymerase sigma-70 region 2" evidence="6">
    <location>
        <begin position="9"/>
        <end position="80"/>
    </location>
</feature>
<dbReference type="RefSeq" id="WP_323278615.1">
    <property type="nucleotide sequence ID" value="NZ_JAYGGQ010000005.1"/>
</dbReference>
<evidence type="ECO:0000313" key="8">
    <source>
        <dbReference type="EMBL" id="MEA5454766.1"/>
    </source>
</evidence>
<dbReference type="InterPro" id="IPR013324">
    <property type="entry name" value="RNA_pol_sigma_r3/r4-like"/>
</dbReference>
<keyword evidence="9" id="KW-1185">Reference proteome</keyword>
<reference evidence="8 9" key="1">
    <citation type="submission" date="2023-12" db="EMBL/GenBank/DDBJ databases">
        <title>Sinomonas terricola sp. nov, isolated from litchi orchard soil in Guangdong, PR China.</title>
        <authorList>
            <person name="Jiaxin W."/>
            <person name="Yang Z."/>
            <person name="Honghui Z."/>
        </authorList>
    </citation>
    <scope>NUCLEOTIDE SEQUENCE [LARGE SCALE GENOMIC DNA]</scope>
    <source>
        <strain evidence="8 9">JGH33</strain>
    </source>
</reference>
<dbReference type="Pfam" id="PF04545">
    <property type="entry name" value="Sigma70_r4"/>
    <property type="match status" value="1"/>
</dbReference>
<keyword evidence="4" id="KW-0804">Transcription</keyword>
<feature type="domain" description="RNA polymerase sigma-70 region 4" evidence="7">
    <location>
        <begin position="168"/>
        <end position="216"/>
    </location>
</feature>
<evidence type="ECO:0000259" key="5">
    <source>
        <dbReference type="Pfam" id="PF04539"/>
    </source>
</evidence>
<proteinExistence type="predicted"/>
<evidence type="ECO:0000256" key="4">
    <source>
        <dbReference type="ARBA" id="ARBA00023163"/>
    </source>
</evidence>
<dbReference type="Gene3D" id="1.20.140.160">
    <property type="match status" value="1"/>
</dbReference>
<evidence type="ECO:0000256" key="2">
    <source>
        <dbReference type="ARBA" id="ARBA00023082"/>
    </source>
</evidence>
<evidence type="ECO:0000256" key="3">
    <source>
        <dbReference type="ARBA" id="ARBA00023125"/>
    </source>
</evidence>
<protein>
    <submittedName>
        <fullName evidence="8">Sigma-70 family RNA polymerase sigma factor</fullName>
    </submittedName>
</protein>
<evidence type="ECO:0000259" key="7">
    <source>
        <dbReference type="Pfam" id="PF04545"/>
    </source>
</evidence>
<evidence type="ECO:0000313" key="9">
    <source>
        <dbReference type="Proteomes" id="UP001304769"/>
    </source>
</evidence>
<dbReference type="Pfam" id="PF04539">
    <property type="entry name" value="Sigma70_r3"/>
    <property type="match status" value="1"/>
</dbReference>
<dbReference type="EMBL" id="JAYGGQ010000005">
    <property type="protein sequence ID" value="MEA5454766.1"/>
    <property type="molecule type" value="Genomic_DNA"/>
</dbReference>
<gene>
    <name evidence="8" type="ORF">SPF06_08540</name>
</gene>
<keyword evidence="2" id="KW-0731">Sigma factor</keyword>
<dbReference type="InterPro" id="IPR014284">
    <property type="entry name" value="RNA_pol_sigma-70_dom"/>
</dbReference>
<keyword evidence="3" id="KW-0238">DNA-binding</keyword>
<evidence type="ECO:0000256" key="1">
    <source>
        <dbReference type="ARBA" id="ARBA00023015"/>
    </source>
</evidence>
<name>A0ABU5T5K2_9MICC</name>
<dbReference type="InterPro" id="IPR007630">
    <property type="entry name" value="RNA_pol_sigma70_r4"/>
</dbReference>
<dbReference type="Gene3D" id="1.10.1740.10">
    <property type="match status" value="1"/>
</dbReference>
<dbReference type="CDD" id="cd06171">
    <property type="entry name" value="Sigma70_r4"/>
    <property type="match status" value="1"/>
</dbReference>
<comment type="caution">
    <text evidence="8">The sequence shown here is derived from an EMBL/GenBank/DDBJ whole genome shotgun (WGS) entry which is preliminary data.</text>
</comment>
<dbReference type="SUPFAM" id="SSF88659">
    <property type="entry name" value="Sigma3 and sigma4 domains of RNA polymerase sigma factors"/>
    <property type="match status" value="2"/>
</dbReference>
<feature type="domain" description="RNA polymerase sigma-70 region 3" evidence="5">
    <location>
        <begin position="91"/>
        <end position="131"/>
    </location>
</feature>
<sequence>MNIDERNRLVVENLPLVGYLVSDLCARATHLSREEMASAGSLGLVLAAEAFDPTTGVPFGAFARRRITGALMDELRSLDWAGRGARKRMKAVQAVVETLSGALGRRPTNDEIAAALGVSLNDVETAAADAARTVGPLDEFVAETLVAETLAPEEAALAGEQTRYVRAAVASLPERLRHVVTAIYLEGRSVKDVADELGITSSAVSQQRSEAIRLLRDGLTLHYADAPAAAVAPGSGLERPGPERPMSARHAAYLEAFADSVREIKRMSLPSAAPLVARAAS</sequence>
<dbReference type="InterPro" id="IPR007627">
    <property type="entry name" value="RNA_pol_sigma70_r2"/>
</dbReference>
<dbReference type="Proteomes" id="UP001304769">
    <property type="component" value="Unassembled WGS sequence"/>
</dbReference>
<organism evidence="8 9">
    <name type="scientific">Sinomonas terricola</name>
    <dbReference type="NCBI Taxonomy" id="3110330"/>
    <lineage>
        <taxon>Bacteria</taxon>
        <taxon>Bacillati</taxon>
        <taxon>Actinomycetota</taxon>
        <taxon>Actinomycetes</taxon>
        <taxon>Micrococcales</taxon>
        <taxon>Micrococcaceae</taxon>
        <taxon>Sinomonas</taxon>
    </lineage>
</organism>
<dbReference type="InterPro" id="IPR007624">
    <property type="entry name" value="RNA_pol_sigma70_r3"/>
</dbReference>
<keyword evidence="1" id="KW-0805">Transcription regulation</keyword>
<dbReference type="PANTHER" id="PTHR30385">
    <property type="entry name" value="SIGMA FACTOR F FLAGELLAR"/>
    <property type="match status" value="1"/>
</dbReference>
<dbReference type="InterPro" id="IPR013325">
    <property type="entry name" value="RNA_pol_sigma_r2"/>
</dbReference>
<dbReference type="SUPFAM" id="SSF88946">
    <property type="entry name" value="Sigma2 domain of RNA polymerase sigma factors"/>
    <property type="match status" value="1"/>
</dbReference>
<evidence type="ECO:0000259" key="6">
    <source>
        <dbReference type="Pfam" id="PF04542"/>
    </source>
</evidence>
<dbReference type="NCBIfam" id="TIGR02937">
    <property type="entry name" value="sigma70-ECF"/>
    <property type="match status" value="1"/>
</dbReference>
<dbReference type="Pfam" id="PF04542">
    <property type="entry name" value="Sigma70_r2"/>
    <property type="match status" value="1"/>
</dbReference>
<accession>A0ABU5T5K2</accession>